<evidence type="ECO:0000256" key="11">
    <source>
        <dbReference type="SAM" id="MobiDB-lite"/>
    </source>
</evidence>
<keyword evidence="8 10" id="KW-0906">Nuclear pore complex</keyword>
<evidence type="ECO:0000313" key="12">
    <source>
        <dbReference type="Proteomes" id="UP001318040"/>
    </source>
</evidence>
<keyword evidence="5 10" id="KW-0509">mRNA transport</keyword>
<evidence type="ECO:0000256" key="5">
    <source>
        <dbReference type="ARBA" id="ARBA00022816"/>
    </source>
</evidence>
<evidence type="ECO:0000256" key="10">
    <source>
        <dbReference type="RuleBase" id="RU365073"/>
    </source>
</evidence>
<dbReference type="GO" id="GO:0017056">
    <property type="term" value="F:structural constituent of nuclear pore"/>
    <property type="evidence" value="ECO:0007669"/>
    <property type="project" value="TreeGrafter"/>
</dbReference>
<evidence type="ECO:0000256" key="8">
    <source>
        <dbReference type="ARBA" id="ARBA00023132"/>
    </source>
</evidence>
<evidence type="ECO:0000313" key="13">
    <source>
        <dbReference type="RefSeq" id="XP_032832067.1"/>
    </source>
</evidence>
<keyword evidence="4 10" id="KW-0813">Transport</keyword>
<evidence type="ECO:0000256" key="7">
    <source>
        <dbReference type="ARBA" id="ARBA00023010"/>
    </source>
</evidence>
<dbReference type="Proteomes" id="UP001318040">
    <property type="component" value="Chromosome 58"/>
</dbReference>
<comment type="subcellular location">
    <subcellularLocation>
        <location evidence="1 10">Nucleus</location>
        <location evidence="1 10">Nuclear pore complex</location>
    </subcellularLocation>
</comment>
<dbReference type="AlphaFoldDB" id="A0AAJ7UC35"/>
<accession>A0AAJ7UC35</accession>
<keyword evidence="7 10" id="KW-0811">Translocation</keyword>
<dbReference type="GO" id="GO:0031965">
    <property type="term" value="C:nuclear membrane"/>
    <property type="evidence" value="ECO:0007669"/>
    <property type="project" value="UniProtKB-UniRule"/>
</dbReference>
<dbReference type="PANTHER" id="PTHR13373">
    <property type="entry name" value="FROUNT PROTEIN-RELATED"/>
    <property type="match status" value="1"/>
</dbReference>
<keyword evidence="9 10" id="KW-0539">Nucleus</keyword>
<dbReference type="RefSeq" id="XP_032832067.1">
    <property type="nucleotide sequence ID" value="XM_032976176.1"/>
</dbReference>
<dbReference type="Pfam" id="PF07575">
    <property type="entry name" value="Nucleopor_Nup85"/>
    <property type="match status" value="1"/>
</dbReference>
<evidence type="ECO:0000256" key="3">
    <source>
        <dbReference type="ARBA" id="ARBA00017729"/>
    </source>
</evidence>
<dbReference type="PANTHER" id="PTHR13373:SF21">
    <property type="entry name" value="NUCLEAR PORE COMPLEX PROTEIN NUP85"/>
    <property type="match status" value="1"/>
</dbReference>
<gene>
    <name evidence="13" type="primary">NUP85</name>
</gene>
<evidence type="ECO:0000256" key="4">
    <source>
        <dbReference type="ARBA" id="ARBA00022448"/>
    </source>
</evidence>
<dbReference type="GO" id="GO:0006406">
    <property type="term" value="P:mRNA export from nucleus"/>
    <property type="evidence" value="ECO:0007669"/>
    <property type="project" value="TreeGrafter"/>
</dbReference>
<sequence length="662" mass="74463">MARGRLQVTSPKLHSERERDGGVMEERDESVQETLVNGLGSGQALLGLDWHLGGLLLYNTKYTRNGGSVTGGGDSDAMLVECERDASMSCPVMRTLYSELYSIFSSLQQQQGAGPVDKKQLVEFSRSYRSVMRATMEGLQKMGMSTEDDIKLDYCKEQVQALLDLELIWNLCEVLFVEAAQAGLLVPLLLDWVHLHGSHVETQAQLVLSSSNPGQHPQYWDTVLGFVLQGRIGEARQLLSHTASSVPPGSRSLVKHMDTLLKRMPFYTASQSLAEFDLRWRHWQEECQSVLREGAFASHQHLELLCKILAGEEEALMESRGLMRWYGYMVARLLYSHPTAKPSELQHYVQAACCVYGNDAASSPLDQLLQVVFDMNLHQLLKDCSLALNNWWFVAHLSDLLHHCQQLQSGTSLREFLLLEFATNLMAHHSLWSLAPVYLDACGEEGRAVMKLWLVRLPLQSERKAQKVLRICQERNLQEQARGICKEMAVRAVRSGRLGLALNWSLRAKDPALTTALADRFLDSYAARGAFCDLELIDSLGSSILLSDRLTFLGKYREFHRLYGDRRLPEAARLLLTLMTARVAPTGFWLTLLGDAVPLLTHQQVIFDAEQSSQLLDCLEEAVERSSVGKWAGTDQEQEEYEEKKDLIRMAIVQNLARAIVG</sequence>
<evidence type="ECO:0000256" key="2">
    <source>
        <dbReference type="ARBA" id="ARBA00005573"/>
    </source>
</evidence>
<organism evidence="12 13">
    <name type="scientific">Petromyzon marinus</name>
    <name type="common">Sea lamprey</name>
    <dbReference type="NCBI Taxonomy" id="7757"/>
    <lineage>
        <taxon>Eukaryota</taxon>
        <taxon>Metazoa</taxon>
        <taxon>Chordata</taxon>
        <taxon>Craniata</taxon>
        <taxon>Vertebrata</taxon>
        <taxon>Cyclostomata</taxon>
        <taxon>Hyperoartia</taxon>
        <taxon>Petromyzontiformes</taxon>
        <taxon>Petromyzontidae</taxon>
        <taxon>Petromyzon</taxon>
    </lineage>
</organism>
<keyword evidence="12" id="KW-1185">Reference proteome</keyword>
<comment type="similarity">
    <text evidence="2 10">Belongs to the nucleoporin Nup85 family.</text>
</comment>
<feature type="region of interest" description="Disordered" evidence="11">
    <location>
        <begin position="1"/>
        <end position="28"/>
    </location>
</feature>
<comment type="subunit">
    <text evidence="10">Component of the nuclear pore complex (NPC).</text>
</comment>
<evidence type="ECO:0000256" key="9">
    <source>
        <dbReference type="ARBA" id="ARBA00023242"/>
    </source>
</evidence>
<dbReference type="KEGG" id="pmrn:116955166"/>
<evidence type="ECO:0000256" key="6">
    <source>
        <dbReference type="ARBA" id="ARBA00022927"/>
    </source>
</evidence>
<feature type="compositionally biased region" description="Basic and acidic residues" evidence="11">
    <location>
        <begin position="13"/>
        <end position="25"/>
    </location>
</feature>
<dbReference type="InterPro" id="IPR011502">
    <property type="entry name" value="Nucleoporin_Nup85"/>
</dbReference>
<comment type="function">
    <text evidence="10">Functions as a component of the nuclear pore complex (NPC).</text>
</comment>
<dbReference type="CTD" id="79902"/>
<keyword evidence="10" id="KW-0472">Membrane</keyword>
<keyword evidence="6 10" id="KW-0653">Protein transport</keyword>
<proteinExistence type="inferred from homology"/>
<dbReference type="GO" id="GO:0031080">
    <property type="term" value="C:nuclear pore outer ring"/>
    <property type="evidence" value="ECO:0007669"/>
    <property type="project" value="TreeGrafter"/>
</dbReference>
<dbReference type="GO" id="GO:0006606">
    <property type="term" value="P:protein import into nucleus"/>
    <property type="evidence" value="ECO:0007669"/>
    <property type="project" value="TreeGrafter"/>
</dbReference>
<name>A0AAJ7UC35_PETMA</name>
<reference evidence="13" key="1">
    <citation type="submission" date="2025-08" db="UniProtKB">
        <authorList>
            <consortium name="RefSeq"/>
        </authorList>
    </citation>
    <scope>IDENTIFICATION</scope>
    <source>
        <tissue evidence="13">Sperm</tissue>
    </source>
</reference>
<protein>
    <recommendedName>
        <fullName evidence="3 10">Nuclear pore complex protein Nup85</fullName>
    </recommendedName>
</protein>
<evidence type="ECO:0000256" key="1">
    <source>
        <dbReference type="ARBA" id="ARBA00004567"/>
    </source>
</evidence>
<dbReference type="GO" id="GO:0045893">
    <property type="term" value="P:positive regulation of DNA-templated transcription"/>
    <property type="evidence" value="ECO:0007669"/>
    <property type="project" value="TreeGrafter"/>
</dbReference>